<protein>
    <submittedName>
        <fullName evidence="3">Uncharacterized protein</fullName>
    </submittedName>
</protein>
<feature type="region of interest" description="Disordered" evidence="2">
    <location>
        <begin position="522"/>
        <end position="544"/>
    </location>
</feature>
<feature type="region of interest" description="Disordered" evidence="2">
    <location>
        <begin position="262"/>
        <end position="308"/>
    </location>
</feature>
<evidence type="ECO:0000313" key="3">
    <source>
        <dbReference type="EMBL" id="CAK7900284.1"/>
    </source>
</evidence>
<name>A0AAV1T340_9STRA</name>
<dbReference type="AlphaFoldDB" id="A0AAV1T340"/>
<proteinExistence type="predicted"/>
<comment type="caution">
    <text evidence="3">The sequence shown here is derived from an EMBL/GenBank/DDBJ whole genome shotgun (WGS) entry which is preliminary data.</text>
</comment>
<feature type="coiled-coil region" evidence="1">
    <location>
        <begin position="315"/>
        <end position="356"/>
    </location>
</feature>
<dbReference type="EMBL" id="CAKLBY020000016">
    <property type="protein sequence ID" value="CAK7900284.1"/>
    <property type="molecule type" value="Genomic_DNA"/>
</dbReference>
<feature type="region of interest" description="Disordered" evidence="2">
    <location>
        <begin position="26"/>
        <end position="100"/>
    </location>
</feature>
<feature type="region of interest" description="Disordered" evidence="2">
    <location>
        <begin position="144"/>
        <end position="197"/>
    </location>
</feature>
<reference evidence="3" key="1">
    <citation type="submission" date="2024-01" db="EMBL/GenBank/DDBJ databases">
        <authorList>
            <person name="Webb A."/>
        </authorList>
    </citation>
    <scope>NUCLEOTIDE SEQUENCE</scope>
    <source>
        <strain evidence="3">Pm1</strain>
    </source>
</reference>
<dbReference type="Proteomes" id="UP001162060">
    <property type="component" value="Unassembled WGS sequence"/>
</dbReference>
<accession>A0AAV1T340</accession>
<sequence length="633" mass="72489">MWTSDTELLDLREVRRRREAYARALDHQIEQRRSHHQQQQKEEEELERKLAPSERAPSKWLVEGGHSDLPATAASPSLAQSDGLCGEKRQERGVNTEEVTRAALSHPRFRVIDEREASERLRGRAQQMQWKQILDEQVREKRRLKKEEEEARRRREEDEVKEDVRCVEEQKQQQQQEKRGQCVSEEARDSRAGPLHYALSLPPEVVTMKRQLNDAGPNPYNREPDRGQREDDYVLLDRHRLQPSGSPDIAAGQLPSHTTLRMQMSREGKRSSENDEYRDLFDRSERTRMGDRQLPCGDDTTPNSQQPVIGPRRIIDEYRSLLMEIRREREELRRDRDDVRREKDELRVQRALLQLENEKMACLVDAQRALNEQHQADLHSRLAQKIQQPRQYQEPAKQHRLSPIQDSVCGSFDLLNHQGRVSGTKVYSRLSQIRQGLSDLSMHDEHPQPAMQARRRNSPSPMSMADFVAPTPNKRMTNDFVYSPDFQQSSQNRSTSAVTIENDGNEMDRSLAGESVFVPLSPNSSNHINNGPASRTASPLTSDINSCPTNYLEGSRVIESRGFYDFHQKSKSREKADIFVNGSITGSGIALDHDSRSDGNDAGNAEDELSQSTTIAEPSRLAASSNFVQGQGL</sequence>
<organism evidence="3 4">
    <name type="scientific">Peronospora matthiolae</name>
    <dbReference type="NCBI Taxonomy" id="2874970"/>
    <lineage>
        <taxon>Eukaryota</taxon>
        <taxon>Sar</taxon>
        <taxon>Stramenopiles</taxon>
        <taxon>Oomycota</taxon>
        <taxon>Peronosporomycetes</taxon>
        <taxon>Peronosporales</taxon>
        <taxon>Peronosporaceae</taxon>
        <taxon>Peronospora</taxon>
    </lineage>
</organism>
<feature type="region of interest" description="Disordered" evidence="2">
    <location>
        <begin position="439"/>
        <end position="463"/>
    </location>
</feature>
<gene>
    <name evidence="3" type="ORF">PM001_LOCUS2046</name>
</gene>
<feature type="compositionally biased region" description="Basic and acidic residues" evidence="2">
    <location>
        <begin position="144"/>
        <end position="191"/>
    </location>
</feature>
<keyword evidence="1" id="KW-0175">Coiled coil</keyword>
<evidence type="ECO:0000256" key="1">
    <source>
        <dbReference type="SAM" id="Coils"/>
    </source>
</evidence>
<feature type="compositionally biased region" description="Polar residues" evidence="2">
    <location>
        <begin position="610"/>
        <end position="633"/>
    </location>
</feature>
<feature type="compositionally biased region" description="Basic and acidic residues" evidence="2">
    <location>
        <begin position="85"/>
        <end position="100"/>
    </location>
</feature>
<feature type="compositionally biased region" description="Basic and acidic residues" evidence="2">
    <location>
        <begin position="264"/>
        <end position="291"/>
    </location>
</feature>
<evidence type="ECO:0000256" key="2">
    <source>
        <dbReference type="SAM" id="MobiDB-lite"/>
    </source>
</evidence>
<evidence type="ECO:0000313" key="4">
    <source>
        <dbReference type="Proteomes" id="UP001162060"/>
    </source>
</evidence>
<feature type="region of interest" description="Disordered" evidence="2">
    <location>
        <begin position="589"/>
        <end position="633"/>
    </location>
</feature>